<dbReference type="STRING" id="4097.A0A1S3ZYJ9"/>
<reference evidence="3" key="1">
    <citation type="submission" date="2025-08" db="UniProtKB">
        <authorList>
            <consortium name="RefSeq"/>
        </authorList>
    </citation>
    <scope>IDENTIFICATION</scope>
</reference>
<keyword evidence="1" id="KW-0472">Membrane</keyword>
<protein>
    <recommendedName>
        <fullName evidence="2">Reverse transcriptase domain-containing protein</fullName>
    </recommendedName>
</protein>
<dbReference type="Pfam" id="PF00078">
    <property type="entry name" value="RVT_1"/>
    <property type="match status" value="1"/>
</dbReference>
<proteinExistence type="predicted"/>
<dbReference type="InterPro" id="IPR000477">
    <property type="entry name" value="RT_dom"/>
</dbReference>
<feature type="domain" description="Reverse transcriptase" evidence="2">
    <location>
        <begin position="1"/>
        <end position="179"/>
    </location>
</feature>
<dbReference type="PANTHER" id="PTHR46890">
    <property type="entry name" value="NON-LTR RETROLELEMENT REVERSE TRANSCRIPTASE-LIKE PROTEIN-RELATED"/>
    <property type="match status" value="1"/>
</dbReference>
<dbReference type="PaxDb" id="4097-A0A1S3ZYJ9"/>
<dbReference type="PANTHER" id="PTHR46890:SF47">
    <property type="entry name" value="NON-LTR RETROLELEMENT REVERSE TRANSCRIPTASE-LIKE PROTEIN"/>
    <property type="match status" value="1"/>
</dbReference>
<dbReference type="AlphaFoldDB" id="A0A1S3ZYJ9"/>
<keyword evidence="1" id="KW-0812">Transmembrane</keyword>
<dbReference type="CDD" id="cd01650">
    <property type="entry name" value="RT_nLTR_like"/>
    <property type="match status" value="1"/>
</dbReference>
<dbReference type="OMA" id="PLAHICS"/>
<dbReference type="RefSeq" id="XP_016469428.1">
    <property type="nucleotide sequence ID" value="XM_016613942.1"/>
</dbReference>
<organism evidence="3">
    <name type="scientific">Nicotiana tabacum</name>
    <name type="common">Common tobacco</name>
    <dbReference type="NCBI Taxonomy" id="4097"/>
    <lineage>
        <taxon>Eukaryota</taxon>
        <taxon>Viridiplantae</taxon>
        <taxon>Streptophyta</taxon>
        <taxon>Embryophyta</taxon>
        <taxon>Tracheophyta</taxon>
        <taxon>Spermatophyta</taxon>
        <taxon>Magnoliopsida</taxon>
        <taxon>eudicotyledons</taxon>
        <taxon>Gunneridae</taxon>
        <taxon>Pentapetalae</taxon>
        <taxon>asterids</taxon>
        <taxon>lamiids</taxon>
        <taxon>Solanales</taxon>
        <taxon>Solanaceae</taxon>
        <taxon>Nicotianoideae</taxon>
        <taxon>Nicotianeae</taxon>
        <taxon>Nicotiana</taxon>
    </lineage>
</organism>
<keyword evidence="1" id="KW-1133">Transmembrane helix</keyword>
<dbReference type="InterPro" id="IPR052343">
    <property type="entry name" value="Retrotransposon-Effector_Assoc"/>
</dbReference>
<dbReference type="OrthoDB" id="411842at2759"/>
<feature type="transmembrane region" description="Helical" evidence="1">
    <location>
        <begin position="62"/>
        <end position="83"/>
    </location>
</feature>
<accession>A0A1S3ZYJ9</accession>
<evidence type="ECO:0000256" key="1">
    <source>
        <dbReference type="SAM" id="Phobius"/>
    </source>
</evidence>
<sequence length="270" mass="30435">MANRLNPLLRGLIYENQSGFVSGRPITNNVMLSQEIVHDISNLNNGGNVVLKLDMAKAYDRLSWSFLISCYVGLALMMIDVIWRSISNVWYSIIVNSTKHGFFTSSQCLKQGDPISPYLFIIAAKVLSRSPNSLLHNNAFIPFSMHRNGPQITHLTYGDDDVIFSSGNTKSIKLIMKQIMNYECVSGQKDNWTELGPLAHICSSYITARNAKNKVNDFMITNRWDAQKLYNTLPNQIALHIISIELGHEDKNDYAIWNDTEDGHFTNGSA</sequence>
<evidence type="ECO:0000259" key="2">
    <source>
        <dbReference type="Pfam" id="PF00078"/>
    </source>
</evidence>
<name>A0A1S3ZYJ9_TOBAC</name>
<gene>
    <name evidence="3" type="primary">LOC107791806</name>
</gene>
<dbReference type="KEGG" id="nta:107791806"/>
<evidence type="ECO:0000313" key="3">
    <source>
        <dbReference type="RefSeq" id="XP_016469428.1"/>
    </source>
</evidence>